<comment type="caution">
    <text evidence="1">The sequence shown here is derived from an EMBL/GenBank/DDBJ whole genome shotgun (WGS) entry which is preliminary data.</text>
</comment>
<gene>
    <name evidence="1" type="ORF">H9753_03550</name>
</gene>
<evidence type="ECO:0000313" key="2">
    <source>
        <dbReference type="Proteomes" id="UP000823886"/>
    </source>
</evidence>
<reference evidence="1" key="1">
    <citation type="journal article" date="2021" name="PeerJ">
        <title>Extensive microbial diversity within the chicken gut microbiome revealed by metagenomics and culture.</title>
        <authorList>
            <person name="Gilroy R."/>
            <person name="Ravi A."/>
            <person name="Getino M."/>
            <person name="Pursley I."/>
            <person name="Horton D.L."/>
            <person name="Alikhan N.F."/>
            <person name="Baker D."/>
            <person name="Gharbi K."/>
            <person name="Hall N."/>
            <person name="Watson M."/>
            <person name="Adriaenssens E.M."/>
            <person name="Foster-Nyarko E."/>
            <person name="Jarju S."/>
            <person name="Secka A."/>
            <person name="Antonio M."/>
            <person name="Oren A."/>
            <person name="Chaudhuri R.R."/>
            <person name="La Ragione R."/>
            <person name="Hildebrand F."/>
            <person name="Pallen M.J."/>
        </authorList>
    </citation>
    <scope>NUCLEOTIDE SEQUENCE</scope>
    <source>
        <strain evidence="1">ChiBcec2-3848</strain>
    </source>
</reference>
<protein>
    <submittedName>
        <fullName evidence="1">FeoB-associated Cys-rich membrane protein</fullName>
    </submittedName>
</protein>
<dbReference type="EMBL" id="DWVZ01000045">
    <property type="protein sequence ID" value="HJC62681.1"/>
    <property type="molecule type" value="Genomic_DNA"/>
</dbReference>
<reference evidence="1" key="2">
    <citation type="submission" date="2021-04" db="EMBL/GenBank/DDBJ databases">
        <authorList>
            <person name="Gilroy R."/>
        </authorList>
    </citation>
    <scope>NUCLEOTIDE SEQUENCE</scope>
    <source>
        <strain evidence="1">ChiBcec2-3848</strain>
    </source>
</reference>
<dbReference type="AlphaFoldDB" id="A0A9D2TB73"/>
<sequence>MANLIVGGILLILVGSAVAYIVKEKKNGTKCIGCPSGGSCPGHKGGSHTACGCGCRGTENK</sequence>
<dbReference type="Proteomes" id="UP000823886">
    <property type="component" value="Unassembled WGS sequence"/>
</dbReference>
<accession>A0A9D2TB73</accession>
<organism evidence="1 2">
    <name type="scientific">Candidatus Blautia merdavium</name>
    <dbReference type="NCBI Taxonomy" id="2838494"/>
    <lineage>
        <taxon>Bacteria</taxon>
        <taxon>Bacillati</taxon>
        <taxon>Bacillota</taxon>
        <taxon>Clostridia</taxon>
        <taxon>Lachnospirales</taxon>
        <taxon>Lachnospiraceae</taxon>
        <taxon>Blautia</taxon>
    </lineage>
</organism>
<dbReference type="Pfam" id="PF12669">
    <property type="entry name" value="FeoB_associated"/>
    <property type="match status" value="1"/>
</dbReference>
<name>A0A9D2TB73_9FIRM</name>
<evidence type="ECO:0000313" key="1">
    <source>
        <dbReference type="EMBL" id="HJC62681.1"/>
    </source>
</evidence>
<proteinExistence type="predicted"/>